<protein>
    <submittedName>
        <fullName evidence="3">Glycosyl hydrolase family protein with chitinase insertion domain</fullName>
    </submittedName>
</protein>
<reference evidence="3" key="1">
    <citation type="submission" date="2016-12" db="EMBL/GenBank/DDBJ databases">
        <title>Transcriptomic, proteomic, and metabolomic analysis of Citrus limon response to graft inoculation by Candidatus Liberibacter asiaticus.</title>
        <authorList>
            <person name="Ramsey J."/>
            <person name="Chin E."/>
            <person name="Chavez J."/>
            <person name="Saha S."/>
            <person name="Mischuk D."/>
            <person name="Mahoney J."/>
            <person name="Mohr J."/>
            <person name="Robison F."/>
            <person name="Godfrey K."/>
            <person name="Levesque C."/>
            <person name="Foster L."/>
            <person name="Xu Y."/>
            <person name="Strickler S."/>
            <person name="Fernandez-Pozo N."/>
            <person name="Polek M.L."/>
            <person name="Giovannoni J."/>
            <person name="Mueller L.A."/>
            <person name="Slupsky C."/>
            <person name="Bruce J."/>
            <person name="Cilia M."/>
        </authorList>
    </citation>
    <scope>NUCLEOTIDE SEQUENCE</scope>
</reference>
<dbReference type="GO" id="GO:0016787">
    <property type="term" value="F:hydrolase activity"/>
    <property type="evidence" value="ECO:0007669"/>
    <property type="project" value="UniProtKB-KW"/>
</dbReference>
<organism evidence="3">
    <name type="scientific">Citrus limon</name>
    <name type="common">Lemon</name>
    <name type="synonym">Citrus medica var. limon</name>
    <dbReference type="NCBI Taxonomy" id="2708"/>
    <lineage>
        <taxon>Eukaryota</taxon>
        <taxon>Viridiplantae</taxon>
        <taxon>Streptophyta</taxon>
        <taxon>Embryophyta</taxon>
        <taxon>Tracheophyta</taxon>
        <taxon>Spermatophyta</taxon>
        <taxon>Magnoliopsida</taxon>
        <taxon>eudicotyledons</taxon>
        <taxon>Gunneridae</taxon>
        <taxon>Pentapetalae</taxon>
        <taxon>rosids</taxon>
        <taxon>malvids</taxon>
        <taxon>Sapindales</taxon>
        <taxon>Rutaceae</taxon>
        <taxon>Aurantioideae</taxon>
        <taxon>Citrus</taxon>
    </lineage>
</organism>
<accession>A0A1S8ABS1</accession>
<dbReference type="GO" id="GO:0005975">
    <property type="term" value="P:carbohydrate metabolic process"/>
    <property type="evidence" value="ECO:0007669"/>
    <property type="project" value="InterPro"/>
</dbReference>
<dbReference type="EMBL" id="GFAY01000759">
    <property type="protein sequence ID" value="JAV44891.1"/>
    <property type="molecule type" value="Transcribed_RNA"/>
</dbReference>
<evidence type="ECO:0000313" key="3">
    <source>
        <dbReference type="EMBL" id="JAV44891.1"/>
    </source>
</evidence>
<proteinExistence type="predicted"/>
<feature type="signal peptide" evidence="1">
    <location>
        <begin position="1"/>
        <end position="23"/>
    </location>
</feature>
<dbReference type="InterPro" id="IPR017853">
    <property type="entry name" value="GH"/>
</dbReference>
<dbReference type="SUPFAM" id="SSF51445">
    <property type="entry name" value="(Trans)glycosidases"/>
    <property type="match status" value="1"/>
</dbReference>
<keyword evidence="3" id="KW-0378">Hydrolase</keyword>
<dbReference type="PROSITE" id="PS51910">
    <property type="entry name" value="GH18_2"/>
    <property type="match status" value="1"/>
</dbReference>
<name>A0A1S8ABS1_CITLI</name>
<feature type="domain" description="GH18" evidence="2">
    <location>
        <begin position="26"/>
        <end position="71"/>
    </location>
</feature>
<sequence>MASKIIILILHIFIFSKSLLARAQTLIRAGYWDSGNGFPVSDVNSALFTHLMCGFVDVNSTSYELALSSSD</sequence>
<evidence type="ECO:0000259" key="2">
    <source>
        <dbReference type="PROSITE" id="PS51910"/>
    </source>
</evidence>
<evidence type="ECO:0000256" key="1">
    <source>
        <dbReference type="SAM" id="SignalP"/>
    </source>
</evidence>
<dbReference type="AlphaFoldDB" id="A0A1S8ABS1"/>
<dbReference type="Gene3D" id="3.20.20.80">
    <property type="entry name" value="Glycosidases"/>
    <property type="match status" value="1"/>
</dbReference>
<keyword evidence="1" id="KW-0732">Signal</keyword>
<feature type="chain" id="PRO_5012504017" evidence="1">
    <location>
        <begin position="24"/>
        <end position="71"/>
    </location>
</feature>
<dbReference type="InterPro" id="IPR001223">
    <property type="entry name" value="Glyco_hydro18_cat"/>
</dbReference>